<dbReference type="Proteomes" id="UP001430377">
    <property type="component" value="Unassembled WGS sequence"/>
</dbReference>
<comment type="caution">
    <text evidence="2">The sequence shown here is derived from an EMBL/GenBank/DDBJ whole genome shotgun (WGS) entry which is preliminary data.</text>
</comment>
<name>A0AAW4PUJ4_9EURY</name>
<dbReference type="PROSITE" id="PS51385">
    <property type="entry name" value="YJEF_N"/>
    <property type="match status" value="1"/>
</dbReference>
<evidence type="ECO:0000313" key="2">
    <source>
        <dbReference type="EMBL" id="MBX0324693.1"/>
    </source>
</evidence>
<dbReference type="SUPFAM" id="SSF64153">
    <property type="entry name" value="YjeF N-terminal domain-like"/>
    <property type="match status" value="1"/>
</dbReference>
<evidence type="ECO:0000259" key="1">
    <source>
        <dbReference type="PROSITE" id="PS51385"/>
    </source>
</evidence>
<protein>
    <recommendedName>
        <fullName evidence="1">YjeF N-terminal domain-containing protein</fullName>
    </recommendedName>
</protein>
<reference evidence="2 3" key="1">
    <citation type="submission" date="2021-06" db="EMBL/GenBank/DDBJ databases">
        <title>Halomicroarcula sp. a new haloarchaeum isolated from saline soil.</title>
        <authorList>
            <person name="Duran-Viseras A."/>
            <person name="Sanchez-Porro C."/>
            <person name="Ventosa A."/>
        </authorList>
    </citation>
    <scope>NUCLEOTIDE SEQUENCE [LARGE SCALE GENOMIC DNA]</scope>
    <source>
        <strain evidence="2 3">F13</strain>
    </source>
</reference>
<evidence type="ECO:0000313" key="3">
    <source>
        <dbReference type="Proteomes" id="UP001430377"/>
    </source>
</evidence>
<dbReference type="InterPro" id="IPR004443">
    <property type="entry name" value="YjeF_N_dom"/>
</dbReference>
<feature type="domain" description="YjeF N-terminal" evidence="1">
    <location>
        <begin position="1"/>
        <end position="60"/>
    </location>
</feature>
<keyword evidence="3" id="KW-1185">Reference proteome</keyword>
<organism evidence="2 3">
    <name type="scientific">Haloarcula rubra</name>
    <dbReference type="NCBI Taxonomy" id="2487747"/>
    <lineage>
        <taxon>Archaea</taxon>
        <taxon>Methanobacteriati</taxon>
        <taxon>Methanobacteriota</taxon>
        <taxon>Stenosarchaea group</taxon>
        <taxon>Halobacteria</taxon>
        <taxon>Halobacteriales</taxon>
        <taxon>Haloarculaceae</taxon>
        <taxon>Haloarcula</taxon>
    </lineage>
</organism>
<dbReference type="RefSeq" id="WP_220619642.1">
    <property type="nucleotide sequence ID" value="NZ_RKLR01000007.1"/>
</dbReference>
<dbReference type="Gene3D" id="3.40.50.10260">
    <property type="entry name" value="YjeF N-terminal domain"/>
    <property type="match status" value="1"/>
</dbReference>
<dbReference type="AlphaFoldDB" id="A0AAW4PUJ4"/>
<proteinExistence type="predicted"/>
<dbReference type="EMBL" id="RKLR01000007">
    <property type="protein sequence ID" value="MBX0324693.1"/>
    <property type="molecule type" value="Genomic_DNA"/>
</dbReference>
<sequence>MEPNAFRTPDGDSVTALTAAEMRAVDPDRVVTLALPKTGLVGLDADLVLADIGLPSGVYARLDLPEASPFGDEYAVALSPST</sequence>
<dbReference type="InterPro" id="IPR036652">
    <property type="entry name" value="YjeF_N_dom_sf"/>
</dbReference>
<gene>
    <name evidence="2" type="ORF">EGH21_16830</name>
</gene>
<accession>A0AAW4PUJ4</accession>